<dbReference type="InterPro" id="IPR016039">
    <property type="entry name" value="Thiolase-like"/>
</dbReference>
<protein>
    <recommendedName>
        <fullName evidence="2">Thiolase N-terminal domain-containing protein</fullName>
    </recommendedName>
</protein>
<dbReference type="CDD" id="cd00829">
    <property type="entry name" value="SCP-x_thiolase"/>
    <property type="match status" value="1"/>
</dbReference>
<gene>
    <name evidence="1" type="ORF">S06H3_55076</name>
</gene>
<feature type="non-terminal residue" evidence="1">
    <location>
        <position position="235"/>
    </location>
</feature>
<accession>X1PIL4</accession>
<dbReference type="AlphaFoldDB" id="X1PIL4"/>
<dbReference type="SUPFAM" id="SSF53901">
    <property type="entry name" value="Thiolase-like"/>
    <property type="match status" value="1"/>
</dbReference>
<evidence type="ECO:0008006" key="2">
    <source>
        <dbReference type="Google" id="ProtNLM"/>
    </source>
</evidence>
<dbReference type="PANTHER" id="PTHR42870:SF6">
    <property type="entry name" value="ACETYL-COA C-ACYLTRANSFERASE"/>
    <property type="match status" value="1"/>
</dbReference>
<proteinExistence type="predicted"/>
<dbReference type="EMBL" id="BARV01035278">
    <property type="protein sequence ID" value="GAI55683.1"/>
    <property type="molecule type" value="Genomic_DNA"/>
</dbReference>
<reference evidence="1" key="1">
    <citation type="journal article" date="2014" name="Front. Microbiol.">
        <title>High frequency of phylogenetically diverse reductive dehalogenase-homologous genes in deep subseafloor sedimentary metagenomes.</title>
        <authorList>
            <person name="Kawai M."/>
            <person name="Futagami T."/>
            <person name="Toyoda A."/>
            <person name="Takaki Y."/>
            <person name="Nishi S."/>
            <person name="Hori S."/>
            <person name="Arai W."/>
            <person name="Tsubouchi T."/>
            <person name="Morono Y."/>
            <person name="Uchiyama I."/>
            <person name="Ito T."/>
            <person name="Fujiyama A."/>
            <person name="Inagaki F."/>
            <person name="Takami H."/>
        </authorList>
    </citation>
    <scope>NUCLEOTIDE SEQUENCE</scope>
    <source>
        <strain evidence="1">Expedition CK06-06</strain>
    </source>
</reference>
<name>X1PIL4_9ZZZZ</name>
<evidence type="ECO:0000313" key="1">
    <source>
        <dbReference type="EMBL" id="GAI55683.1"/>
    </source>
</evidence>
<comment type="caution">
    <text evidence="1">The sequence shown here is derived from an EMBL/GenBank/DDBJ whole genome shotgun (WGS) entry which is preliminary data.</text>
</comment>
<sequence>MPKPNRRVAICGGGIFRPDLWHGENAEEGVATAYQDLLRQCPNLEPDDIDAVMMSYFSDHLNQQLCMGWIIQDYLGLHNKPGYRVESGGSTPLDALINAYYLIQSGFFDVILIPGWEWMCEVDVASTNEMIASAADTDWDFPVGGYYNAYYAAMEVRHMQLYGETCEDLGRIAVKNHNNSTHIPFSQWLSQHGTAPITLDDYWKSRLVCWPYRVLNNAVMSEGACCILMAAEEKV</sequence>
<dbReference type="GO" id="GO:0016746">
    <property type="term" value="F:acyltransferase activity"/>
    <property type="evidence" value="ECO:0007669"/>
    <property type="project" value="InterPro"/>
</dbReference>
<dbReference type="Gene3D" id="3.40.47.10">
    <property type="match status" value="1"/>
</dbReference>
<organism evidence="1">
    <name type="scientific">marine sediment metagenome</name>
    <dbReference type="NCBI Taxonomy" id="412755"/>
    <lineage>
        <taxon>unclassified sequences</taxon>
        <taxon>metagenomes</taxon>
        <taxon>ecological metagenomes</taxon>
    </lineage>
</organism>
<dbReference type="PANTHER" id="PTHR42870">
    <property type="entry name" value="ACETYL-COA C-ACETYLTRANSFERASE"/>
    <property type="match status" value="1"/>
</dbReference>